<organism evidence="3 4">
    <name type="scientific">Gnathostoma spinigerum</name>
    <dbReference type="NCBI Taxonomy" id="75299"/>
    <lineage>
        <taxon>Eukaryota</taxon>
        <taxon>Metazoa</taxon>
        <taxon>Ecdysozoa</taxon>
        <taxon>Nematoda</taxon>
        <taxon>Chromadorea</taxon>
        <taxon>Rhabditida</taxon>
        <taxon>Spirurina</taxon>
        <taxon>Gnathostomatomorpha</taxon>
        <taxon>Gnathostomatoidea</taxon>
        <taxon>Gnathostomatidae</taxon>
        <taxon>Gnathostoma</taxon>
    </lineage>
</organism>
<evidence type="ECO:0000313" key="3">
    <source>
        <dbReference type="EMBL" id="MFH4975060.1"/>
    </source>
</evidence>
<keyword evidence="4" id="KW-1185">Reference proteome</keyword>
<feature type="signal peptide" evidence="2">
    <location>
        <begin position="1"/>
        <end position="26"/>
    </location>
</feature>
<feature type="chain" id="PRO_5044839453" evidence="2">
    <location>
        <begin position="27"/>
        <end position="169"/>
    </location>
</feature>
<sequence length="169" mass="19307">MFQIELHLKMPKLLILMLLLMRTVSLIDVQSKAHSSTNVPSKSYNSSKDLRQHLLRNLNKFPSKKGEKMEVMESGAVGTKKSADKNRVSTVIKPPRQNADVSYAPWNPEDVEKEVDRNVGQESGNLRMVEPGIVPGVDDRNEQVRDLRRRLYKVYSPNHQIAFVHPSDF</sequence>
<name>A0ABD6EFG9_9BILA</name>
<keyword evidence="2" id="KW-0732">Signal</keyword>
<comment type="caution">
    <text evidence="3">The sequence shown here is derived from an EMBL/GenBank/DDBJ whole genome shotgun (WGS) entry which is preliminary data.</text>
</comment>
<dbReference type="EMBL" id="JBGFUD010000696">
    <property type="protein sequence ID" value="MFH4975060.1"/>
    <property type="molecule type" value="Genomic_DNA"/>
</dbReference>
<evidence type="ECO:0000313" key="4">
    <source>
        <dbReference type="Proteomes" id="UP001608902"/>
    </source>
</evidence>
<proteinExistence type="predicted"/>
<dbReference type="Proteomes" id="UP001608902">
    <property type="component" value="Unassembled WGS sequence"/>
</dbReference>
<evidence type="ECO:0000256" key="2">
    <source>
        <dbReference type="SAM" id="SignalP"/>
    </source>
</evidence>
<gene>
    <name evidence="3" type="ORF">AB6A40_001769</name>
</gene>
<reference evidence="3 4" key="1">
    <citation type="submission" date="2024-08" db="EMBL/GenBank/DDBJ databases">
        <title>Gnathostoma spinigerum genome.</title>
        <authorList>
            <person name="Gonzalez-Bertolin B."/>
            <person name="Monzon S."/>
            <person name="Zaballos A."/>
            <person name="Jimenez P."/>
            <person name="Dekumyoy P."/>
            <person name="Varona S."/>
            <person name="Cuesta I."/>
            <person name="Sumanam S."/>
            <person name="Adisakwattana P."/>
            <person name="Gasser R.B."/>
            <person name="Hernandez-Gonzalez A."/>
            <person name="Young N.D."/>
            <person name="Perteguer M.J."/>
        </authorList>
    </citation>
    <scope>NUCLEOTIDE SEQUENCE [LARGE SCALE GENOMIC DNA]</scope>
    <source>
        <strain evidence="3">AL3</strain>
        <tissue evidence="3">Liver</tissue>
    </source>
</reference>
<protein>
    <submittedName>
        <fullName evidence="3">Uncharacterized protein</fullName>
    </submittedName>
</protein>
<accession>A0ABD6EFG9</accession>
<dbReference type="AlphaFoldDB" id="A0ABD6EFG9"/>
<feature type="region of interest" description="Disordered" evidence="1">
    <location>
        <begin position="65"/>
        <end position="86"/>
    </location>
</feature>
<evidence type="ECO:0000256" key="1">
    <source>
        <dbReference type="SAM" id="MobiDB-lite"/>
    </source>
</evidence>